<evidence type="ECO:0008006" key="5">
    <source>
        <dbReference type="Google" id="ProtNLM"/>
    </source>
</evidence>
<dbReference type="Gene3D" id="1.20.1070.10">
    <property type="entry name" value="Rhodopsin 7-helix transmembrane proteins"/>
    <property type="match status" value="1"/>
</dbReference>
<reference evidence="3" key="1">
    <citation type="submission" date="2020-05" db="EMBL/GenBank/DDBJ databases">
        <title>Mycena genomes resolve the evolution of fungal bioluminescence.</title>
        <authorList>
            <person name="Tsai I.J."/>
        </authorList>
    </citation>
    <scope>NUCLEOTIDE SEQUENCE</scope>
    <source>
        <strain evidence="3">CCC161011</strain>
    </source>
</reference>
<evidence type="ECO:0000313" key="4">
    <source>
        <dbReference type="Proteomes" id="UP000620124"/>
    </source>
</evidence>
<dbReference type="OrthoDB" id="3251871at2759"/>
<gene>
    <name evidence="3" type="ORF">MVEN_00267100</name>
</gene>
<keyword evidence="2" id="KW-0812">Transmembrane</keyword>
<evidence type="ECO:0000256" key="2">
    <source>
        <dbReference type="SAM" id="Phobius"/>
    </source>
</evidence>
<feature type="compositionally biased region" description="Basic and acidic residues" evidence="1">
    <location>
        <begin position="389"/>
        <end position="398"/>
    </location>
</feature>
<dbReference type="Proteomes" id="UP000620124">
    <property type="component" value="Unassembled WGS sequence"/>
</dbReference>
<dbReference type="EMBL" id="JACAZI010000002">
    <property type="protein sequence ID" value="KAF7369383.1"/>
    <property type="molecule type" value="Genomic_DNA"/>
</dbReference>
<keyword evidence="2" id="KW-1133">Transmembrane helix</keyword>
<feature type="compositionally biased region" description="Basic and acidic residues" evidence="1">
    <location>
        <begin position="408"/>
        <end position="421"/>
    </location>
</feature>
<feature type="transmembrane region" description="Helical" evidence="2">
    <location>
        <begin position="219"/>
        <end position="241"/>
    </location>
</feature>
<proteinExistence type="predicted"/>
<feature type="transmembrane region" description="Helical" evidence="2">
    <location>
        <begin position="75"/>
        <end position="102"/>
    </location>
</feature>
<accession>A0A8H6YZI9</accession>
<dbReference type="AlphaFoldDB" id="A0A8H6YZI9"/>
<keyword evidence="2" id="KW-0472">Membrane</keyword>
<evidence type="ECO:0000313" key="3">
    <source>
        <dbReference type="EMBL" id="KAF7369383.1"/>
    </source>
</evidence>
<feature type="transmembrane region" description="Helical" evidence="2">
    <location>
        <begin position="44"/>
        <end position="63"/>
    </location>
</feature>
<evidence type="ECO:0000256" key="1">
    <source>
        <dbReference type="SAM" id="MobiDB-lite"/>
    </source>
</evidence>
<feature type="transmembrane region" description="Helical" evidence="2">
    <location>
        <begin position="114"/>
        <end position="133"/>
    </location>
</feature>
<protein>
    <recommendedName>
        <fullName evidence="5">G-protein coupled receptors family 2 profile 2 domain-containing protein</fullName>
    </recommendedName>
</protein>
<sequence length="421" mass="47083">MSNNLQDTVLAFGITGVVLTAALLLSIAYAAWNPVSRPHLNRVSFRLLVCALISNLIFGATFIPVFSGPSAGCSFMAFFGVSNLMFSACMFFCIALNLQLVIVHCVNGNMMEKYYYIGSVVFVAICNITPYAAGQYGYYNGDCWFNNPDPEMQFRWLVGSQSVWALLMSTGEVMSFFVILGYMLRIQYRMRSMQLWSNVSSSKRPKPTIIVYRSIIFRIGLYPFLSCCLSFTGSILDIWLAKTPVSPKLQWRLSLDLCVYGLRPILYTLLAAGDPSFLRAIRAICTHDKNKHSTTDPSSISTVRYDTTSSHTMRRFSMNSRAVVHVQLEQGKQSTTWGTWGGGLFAEQSSGGKAFEERSAVSQSDAGAAKGKPALVEQEQEPDSGLSEAVREREREREREEEELDVEAQTRSRAEDIVRQM</sequence>
<name>A0A8H6YZI9_9AGAR</name>
<feature type="region of interest" description="Disordered" evidence="1">
    <location>
        <begin position="359"/>
        <end position="421"/>
    </location>
</feature>
<feature type="transmembrane region" description="Helical" evidence="2">
    <location>
        <begin position="163"/>
        <end position="184"/>
    </location>
</feature>
<organism evidence="3 4">
    <name type="scientific">Mycena venus</name>
    <dbReference type="NCBI Taxonomy" id="2733690"/>
    <lineage>
        <taxon>Eukaryota</taxon>
        <taxon>Fungi</taxon>
        <taxon>Dikarya</taxon>
        <taxon>Basidiomycota</taxon>
        <taxon>Agaricomycotina</taxon>
        <taxon>Agaricomycetes</taxon>
        <taxon>Agaricomycetidae</taxon>
        <taxon>Agaricales</taxon>
        <taxon>Marasmiineae</taxon>
        <taxon>Mycenaceae</taxon>
        <taxon>Mycena</taxon>
    </lineage>
</organism>
<keyword evidence="4" id="KW-1185">Reference proteome</keyword>
<feature type="transmembrane region" description="Helical" evidence="2">
    <location>
        <begin position="12"/>
        <end position="32"/>
    </location>
</feature>
<comment type="caution">
    <text evidence="3">The sequence shown here is derived from an EMBL/GenBank/DDBJ whole genome shotgun (WGS) entry which is preliminary data.</text>
</comment>